<dbReference type="InterPro" id="IPR054457">
    <property type="entry name" value="PhiCb5_coat"/>
</dbReference>
<dbReference type="Gene3D" id="2.40.160.220">
    <property type="match status" value="1"/>
</dbReference>
<name>A0ABY3SVH9_9VIRU</name>
<evidence type="ECO:0000313" key="1">
    <source>
        <dbReference type="EMBL" id="UJQ85816.1"/>
    </source>
</evidence>
<keyword evidence="1" id="KW-0946">Virion</keyword>
<keyword evidence="2" id="KW-1185">Reference proteome</keyword>
<reference evidence="1" key="1">
    <citation type="submission" date="2021-05" db="EMBL/GenBank/DDBJ databases">
        <authorList>
            <person name="Chen Y.-M."/>
            <person name="Zhang Y.-Z."/>
        </authorList>
    </citation>
    <scope>NUCLEOTIDE SEQUENCE</scope>
    <source>
        <strain evidence="1">S59-k141_678401</strain>
    </source>
</reference>
<evidence type="ECO:0000313" key="2">
    <source>
        <dbReference type="Proteomes" id="UP001057864"/>
    </source>
</evidence>
<protein>
    <submittedName>
        <fullName evidence="1">Coat protein</fullName>
    </submittedName>
</protein>
<sequence length="121" mass="13469">MAFGATLTLTVNAVAKVLNRINQDNYGSEYYLRSTLDEYRVRIRHTKLTPNVDGKVPDSHNIEVTHTVFATSTVPAIVRQAYIVVRIFGDDDLTLAGYLLAAATTYFNNGTVQSDLLTWQS</sequence>
<organism evidence="1 2">
    <name type="scientific">Leviviridae sp</name>
    <dbReference type="NCBI Taxonomy" id="2027243"/>
    <lineage>
        <taxon>Viruses</taxon>
        <taxon>Riboviria</taxon>
        <taxon>Orthornavirae</taxon>
        <taxon>Lenarviricota</taxon>
        <taxon>Leviviricetes</taxon>
        <taxon>Norzivirales</taxon>
        <taxon>Fiersviridae</taxon>
    </lineage>
</organism>
<proteinExistence type="predicted"/>
<dbReference type="Pfam" id="PF22387">
    <property type="entry name" value="PhiCb5_coat"/>
    <property type="match status" value="1"/>
</dbReference>
<reference evidence="1" key="2">
    <citation type="journal article" date="2022" name="Nat. Microbiol.">
        <title>RNA viromes from terrestrial sites across China expand environmental viral diversity.</title>
        <authorList>
            <person name="Chiapello M."/>
            <person name="Rodriguez-Romero J."/>
            <person name="Ayllon M.A."/>
            <person name="Turina M."/>
        </authorList>
    </citation>
    <scope>NUCLEOTIDE SEQUENCE</scope>
    <source>
        <strain evidence="1">S59-k141_678401</strain>
    </source>
</reference>
<dbReference type="GO" id="GO:0019028">
    <property type="term" value="C:viral capsid"/>
    <property type="evidence" value="ECO:0007669"/>
    <property type="project" value="UniProtKB-KW"/>
</dbReference>
<accession>A0ABY3SVH9</accession>
<dbReference type="EMBL" id="MZ679791">
    <property type="protein sequence ID" value="UJQ85816.1"/>
    <property type="molecule type" value="Genomic_RNA"/>
</dbReference>
<keyword evidence="1" id="KW-0167">Capsid protein</keyword>
<dbReference type="Proteomes" id="UP001057864">
    <property type="component" value="Segment"/>
</dbReference>